<dbReference type="Proteomes" id="UP000540989">
    <property type="component" value="Unassembled WGS sequence"/>
</dbReference>
<dbReference type="AlphaFoldDB" id="A0A7W7ZCU2"/>
<gene>
    <name evidence="2" type="ORF">HDF16_002123</name>
</gene>
<evidence type="ECO:0000313" key="3">
    <source>
        <dbReference type="Proteomes" id="UP000540989"/>
    </source>
</evidence>
<keyword evidence="1" id="KW-0472">Membrane</keyword>
<evidence type="ECO:0000313" key="2">
    <source>
        <dbReference type="EMBL" id="MBB5057417.1"/>
    </source>
</evidence>
<dbReference type="EMBL" id="JACHIP010000003">
    <property type="protein sequence ID" value="MBB5057417.1"/>
    <property type="molecule type" value="Genomic_DNA"/>
</dbReference>
<keyword evidence="1" id="KW-1133">Transmembrane helix</keyword>
<dbReference type="RefSeq" id="WP_184216336.1">
    <property type="nucleotide sequence ID" value="NZ_JACHIP010000003.1"/>
</dbReference>
<feature type="transmembrane region" description="Helical" evidence="1">
    <location>
        <begin position="44"/>
        <end position="66"/>
    </location>
</feature>
<accession>A0A7W7ZCU2</accession>
<sequence>MGGPQWGFGTSFATNFTVGTGLLSLALGGSLVTDSLHYLTKTHYLFLSLLFAALLLIAPALFTFFAKQQKFPSLSGPPTLASVGWVWLYILTSTLMVGAVVGQLLTVGLVMAEIGYRGYLGCGVLTFFEILIAIACIGAFICAIFVAPRYLEQQSDVQQKLVPQLKSLGERYKSMEQHVAGFAPIEADRILIDHLINREEVPPRWTMF</sequence>
<feature type="transmembrane region" description="Helical" evidence="1">
    <location>
        <begin position="124"/>
        <end position="147"/>
    </location>
</feature>
<evidence type="ECO:0000256" key="1">
    <source>
        <dbReference type="SAM" id="Phobius"/>
    </source>
</evidence>
<keyword evidence="1" id="KW-0812">Transmembrane</keyword>
<feature type="transmembrane region" description="Helical" evidence="1">
    <location>
        <begin position="86"/>
        <end position="112"/>
    </location>
</feature>
<protein>
    <submittedName>
        <fullName evidence="2">Uncharacterized protein</fullName>
    </submittedName>
</protein>
<keyword evidence="3" id="KW-1185">Reference proteome</keyword>
<comment type="caution">
    <text evidence="2">The sequence shown here is derived from an EMBL/GenBank/DDBJ whole genome shotgun (WGS) entry which is preliminary data.</text>
</comment>
<organism evidence="2 3">
    <name type="scientific">Granulicella aggregans</name>
    <dbReference type="NCBI Taxonomy" id="474949"/>
    <lineage>
        <taxon>Bacteria</taxon>
        <taxon>Pseudomonadati</taxon>
        <taxon>Acidobacteriota</taxon>
        <taxon>Terriglobia</taxon>
        <taxon>Terriglobales</taxon>
        <taxon>Acidobacteriaceae</taxon>
        <taxon>Granulicella</taxon>
    </lineage>
</organism>
<proteinExistence type="predicted"/>
<reference evidence="2 3" key="1">
    <citation type="submission" date="2020-08" db="EMBL/GenBank/DDBJ databases">
        <title>Genomic Encyclopedia of Type Strains, Phase IV (KMG-V): Genome sequencing to study the core and pangenomes of soil and plant-associated prokaryotes.</title>
        <authorList>
            <person name="Whitman W."/>
        </authorList>
    </citation>
    <scope>NUCLEOTIDE SEQUENCE [LARGE SCALE GENOMIC DNA]</scope>
    <source>
        <strain evidence="2 3">M8UP14</strain>
    </source>
</reference>
<name>A0A7W7ZCU2_9BACT</name>
<feature type="transmembrane region" description="Helical" evidence="1">
    <location>
        <begin position="12"/>
        <end position="32"/>
    </location>
</feature>